<protein>
    <submittedName>
        <fullName evidence="3">Diguanylate cyclase (GGDEF) domain-containing protein</fullName>
    </submittedName>
</protein>
<dbReference type="InterPro" id="IPR043128">
    <property type="entry name" value="Rev_trsase/Diguanyl_cyclase"/>
</dbReference>
<dbReference type="SUPFAM" id="SSF55073">
    <property type="entry name" value="Nucleotide cyclase"/>
    <property type="match status" value="1"/>
</dbReference>
<evidence type="ECO:0000313" key="3">
    <source>
        <dbReference type="EMBL" id="SEU03146.1"/>
    </source>
</evidence>
<feature type="domain" description="GGDEF" evidence="2">
    <location>
        <begin position="509"/>
        <end position="635"/>
    </location>
</feature>
<dbReference type="InterPro" id="IPR050469">
    <property type="entry name" value="Diguanylate_Cyclase"/>
</dbReference>
<dbReference type="RefSeq" id="WP_166434449.1">
    <property type="nucleotide sequence ID" value="NZ_FOIM01000025.1"/>
</dbReference>
<keyword evidence="1" id="KW-0812">Transmembrane</keyword>
<reference evidence="4" key="1">
    <citation type="submission" date="2016-10" db="EMBL/GenBank/DDBJ databases">
        <authorList>
            <person name="Varghese N."/>
            <person name="Submissions S."/>
        </authorList>
    </citation>
    <scope>NUCLEOTIDE SEQUENCE [LARGE SCALE GENOMIC DNA]</scope>
    <source>
        <strain evidence="4">NLAE-zl-G277</strain>
    </source>
</reference>
<dbReference type="AlphaFoldDB" id="A0A1I0J133"/>
<feature type="transmembrane region" description="Helical" evidence="1">
    <location>
        <begin position="279"/>
        <end position="303"/>
    </location>
</feature>
<dbReference type="Pfam" id="PF00990">
    <property type="entry name" value="GGDEF"/>
    <property type="match status" value="1"/>
</dbReference>
<accession>A0A1I0J133</accession>
<gene>
    <name evidence="3" type="ORF">SAMN05216313_12552</name>
</gene>
<evidence type="ECO:0000313" key="4">
    <source>
        <dbReference type="Proteomes" id="UP000198508"/>
    </source>
</evidence>
<dbReference type="PANTHER" id="PTHR45138">
    <property type="entry name" value="REGULATORY COMPONENTS OF SENSORY TRANSDUCTION SYSTEM"/>
    <property type="match status" value="1"/>
</dbReference>
<organism evidence="3 4">
    <name type="scientific">Enterocloster lavalensis</name>
    <dbReference type="NCBI Taxonomy" id="460384"/>
    <lineage>
        <taxon>Bacteria</taxon>
        <taxon>Bacillati</taxon>
        <taxon>Bacillota</taxon>
        <taxon>Clostridia</taxon>
        <taxon>Lachnospirales</taxon>
        <taxon>Lachnospiraceae</taxon>
        <taxon>Enterocloster</taxon>
    </lineage>
</organism>
<dbReference type="STRING" id="460384.SAMN05216313_12552"/>
<dbReference type="EMBL" id="FOIM01000025">
    <property type="protein sequence ID" value="SEU03146.1"/>
    <property type="molecule type" value="Genomic_DNA"/>
</dbReference>
<evidence type="ECO:0000259" key="2">
    <source>
        <dbReference type="PROSITE" id="PS50887"/>
    </source>
</evidence>
<dbReference type="InterPro" id="IPR029787">
    <property type="entry name" value="Nucleotide_cyclase"/>
</dbReference>
<evidence type="ECO:0000256" key="1">
    <source>
        <dbReference type="SAM" id="Phobius"/>
    </source>
</evidence>
<keyword evidence="1" id="KW-1133">Transmembrane helix</keyword>
<dbReference type="Gene3D" id="3.30.450.20">
    <property type="entry name" value="PAS domain"/>
    <property type="match status" value="1"/>
</dbReference>
<dbReference type="InterPro" id="IPR000160">
    <property type="entry name" value="GGDEF_dom"/>
</dbReference>
<proteinExistence type="predicted"/>
<dbReference type="Proteomes" id="UP000198508">
    <property type="component" value="Unassembled WGS sequence"/>
</dbReference>
<keyword evidence="1" id="KW-0472">Membrane</keyword>
<keyword evidence="4" id="KW-1185">Reference proteome</keyword>
<dbReference type="Gene3D" id="3.30.70.270">
    <property type="match status" value="1"/>
</dbReference>
<dbReference type="SUPFAM" id="SSF55781">
    <property type="entry name" value="GAF domain-like"/>
    <property type="match status" value="1"/>
</dbReference>
<sequence>MMKRYKTILATLMMIALLAVAFALTARRCYTLEKEACFNTLTNYTTELADKIHQDFSRDLEHLRFISRVLGQFGLDDFRNAKRVLSSFEEETLISRLEILYPDGRVMTNQGSFVSAGGDLSFDQLQALGEHISGRSRDLMDPERLVLREYVPVVSGGETVALLCGVVDLDRLPQLYRVQAFEGRTQSYIIDSSTGDFLMDTWHDELTNVSVMTTRPPKAGYSFEQMAYDIGHMVSGSTVFRSRTADEYFYCYYEPVGTQQWMVLLSVPQSVAFARLHSFMAAVYFLAAVMVLVLVLYFMWMLINLFKESHEKASQLMQVRYMYEVEKILFNAYLNPADIHRALWKIAQVMTAQYTFLLIRNDGLTDRYFSWGSAGGELSLEDLDAAAFQILPCLREEGRLLTYHPRSSFESSPDLIGLVDRLGLRNLAIVPVIGSNDEITGLLGAFNMKQRWNNTSLLECVTLSFAMMIHNMQTFQSIKNMGMIDGLTGLLNRNSYLAGLSTIEPSQFRSLACVYMDVNGLHELNNHLGHAAGDRMLCTLAEELKIAFGNKNTYRIGGDEFVAICKNMSKDEVFRKTKELKEAVLEQGYYASIGIEWRDRDCNINAIVKVAEARMQEDKRCYYQKDVHNRRVREMNHQLEQMILEKQDADAFLSVIASSFKGVYFVNLDTDEVRHIYIPEYFEKMLDETGQKFSQALLMYARTSVYPDFVPRFAELCSYDFLEKQLESSAVPEIIYRKMNGVWLRLQVFKFKKYHPGSRETLWVFEETEPPESIT</sequence>
<dbReference type="PANTHER" id="PTHR45138:SF9">
    <property type="entry name" value="DIGUANYLATE CYCLASE DGCM-RELATED"/>
    <property type="match status" value="1"/>
</dbReference>
<name>A0A1I0J133_9FIRM</name>
<dbReference type="NCBIfam" id="TIGR00254">
    <property type="entry name" value="GGDEF"/>
    <property type="match status" value="1"/>
</dbReference>
<dbReference type="GO" id="GO:0052621">
    <property type="term" value="F:diguanylate cyclase activity"/>
    <property type="evidence" value="ECO:0007669"/>
    <property type="project" value="TreeGrafter"/>
</dbReference>
<dbReference type="GeneID" id="93277535"/>
<dbReference type="CDD" id="cd01949">
    <property type="entry name" value="GGDEF"/>
    <property type="match status" value="1"/>
</dbReference>
<dbReference type="PROSITE" id="PS50887">
    <property type="entry name" value="GGDEF"/>
    <property type="match status" value="1"/>
</dbReference>
<dbReference type="SMART" id="SM00267">
    <property type="entry name" value="GGDEF"/>
    <property type="match status" value="1"/>
</dbReference>